<dbReference type="EMBL" id="CM008049">
    <property type="protein sequence ID" value="PAN24920.1"/>
    <property type="molecule type" value="Genomic_DNA"/>
</dbReference>
<keyword evidence="1" id="KW-0812">Transmembrane</keyword>
<reference evidence="2" key="1">
    <citation type="submission" date="2018-04" db="EMBL/GenBank/DDBJ databases">
        <title>WGS assembly of Panicum hallii.</title>
        <authorList>
            <person name="Lovell J."/>
            <person name="Jenkins J."/>
            <person name="Lowry D."/>
            <person name="Mamidi S."/>
            <person name="Sreedasyam A."/>
            <person name="Weng X."/>
            <person name="Barry K."/>
            <person name="Bonette J."/>
            <person name="Campitelli B."/>
            <person name="Daum C."/>
            <person name="Gordon S."/>
            <person name="Gould B."/>
            <person name="Lipzen A."/>
            <person name="Macqueen A."/>
            <person name="Palacio-Mejia J."/>
            <person name="Plott C."/>
            <person name="Shakirov E."/>
            <person name="Shu S."/>
            <person name="Yoshinaga Y."/>
            <person name="Zane M."/>
            <person name="Rokhsar D."/>
            <person name="Grimwood J."/>
            <person name="Schmutz J."/>
            <person name="Juenger T."/>
        </authorList>
    </citation>
    <scope>NUCLEOTIDE SEQUENCE [LARGE SCALE GENOMIC DNA]</scope>
    <source>
        <strain evidence="2">FIL2</strain>
    </source>
</reference>
<dbReference type="Gramene" id="PAN24920">
    <property type="protein sequence ID" value="PAN24920"/>
    <property type="gene ID" value="PAHAL_4G262400"/>
</dbReference>
<proteinExistence type="predicted"/>
<dbReference type="PANTHER" id="PTHR33825:SF5">
    <property type="entry name" value="TRANSMEMBRANE PROTEIN"/>
    <property type="match status" value="1"/>
</dbReference>
<sequence length="241" mass="25491">MSWPALLGHATTLTLPTTGASARLLRPGARQLLVRGISRAAAATPHAAASPGIACSRHSSVAAAPSTSPRHAGGACDLVALTLTASAVAVSACLIFFAAIRSMLACKREAEFLEKYFDSARKKLPESMASLRLVGREFGDLAADLSDLSQEMTKGVRSSMSIVHTADAQLHQPTPSALPGTARRMYNQKKVAEEPLLASTLRDLRELIKGIRSGLGATAGMADLFMWASNFFGSKRSKKRS</sequence>
<keyword evidence="1" id="KW-1133">Transmembrane helix</keyword>
<organism evidence="2">
    <name type="scientific">Panicum hallii</name>
    <dbReference type="NCBI Taxonomy" id="206008"/>
    <lineage>
        <taxon>Eukaryota</taxon>
        <taxon>Viridiplantae</taxon>
        <taxon>Streptophyta</taxon>
        <taxon>Embryophyta</taxon>
        <taxon>Tracheophyta</taxon>
        <taxon>Spermatophyta</taxon>
        <taxon>Magnoliopsida</taxon>
        <taxon>Liliopsida</taxon>
        <taxon>Poales</taxon>
        <taxon>Poaceae</taxon>
        <taxon>PACMAD clade</taxon>
        <taxon>Panicoideae</taxon>
        <taxon>Panicodae</taxon>
        <taxon>Paniceae</taxon>
        <taxon>Panicinae</taxon>
        <taxon>Panicum</taxon>
        <taxon>Panicum sect. Panicum</taxon>
    </lineage>
</organism>
<feature type="transmembrane region" description="Helical" evidence="1">
    <location>
        <begin position="78"/>
        <end position="100"/>
    </location>
</feature>
<evidence type="ECO:0000313" key="2">
    <source>
        <dbReference type="EMBL" id="PAN24920.1"/>
    </source>
</evidence>
<protein>
    <submittedName>
        <fullName evidence="2">Uncharacterized protein</fullName>
    </submittedName>
</protein>
<gene>
    <name evidence="2" type="ORF">PAHAL_4G262400</name>
</gene>
<dbReference type="PANTHER" id="PTHR33825">
    <property type="entry name" value="CHITINASE-LIKE PROTEIN"/>
    <property type="match status" value="1"/>
</dbReference>
<accession>A0A2S3HK98</accession>
<evidence type="ECO:0000256" key="1">
    <source>
        <dbReference type="SAM" id="Phobius"/>
    </source>
</evidence>
<dbReference type="Proteomes" id="UP000243499">
    <property type="component" value="Chromosome 4"/>
</dbReference>
<keyword evidence="1" id="KW-0472">Membrane</keyword>
<name>A0A2S3HK98_9POAL</name>
<dbReference type="AlphaFoldDB" id="A0A2S3HK98"/>